<dbReference type="EMBL" id="BAAALT010000263">
    <property type="protein sequence ID" value="GAA1830583.1"/>
    <property type="molecule type" value="Genomic_DNA"/>
</dbReference>
<evidence type="ECO:0000259" key="7">
    <source>
        <dbReference type="PROSITE" id="PS50893"/>
    </source>
</evidence>
<evidence type="ECO:0000256" key="1">
    <source>
        <dbReference type="ARBA" id="ARBA00004202"/>
    </source>
</evidence>
<keyword evidence="3" id="KW-0813">Transport</keyword>
<evidence type="ECO:0000313" key="9">
    <source>
        <dbReference type="Proteomes" id="UP001500218"/>
    </source>
</evidence>
<evidence type="ECO:0000256" key="2">
    <source>
        <dbReference type="ARBA" id="ARBA00005417"/>
    </source>
</evidence>
<evidence type="ECO:0000256" key="3">
    <source>
        <dbReference type="ARBA" id="ARBA00022448"/>
    </source>
</evidence>
<dbReference type="InterPro" id="IPR027417">
    <property type="entry name" value="P-loop_NTPase"/>
</dbReference>
<dbReference type="Gene3D" id="3.40.50.300">
    <property type="entry name" value="P-loop containing nucleotide triphosphate hydrolases"/>
    <property type="match status" value="1"/>
</dbReference>
<name>A0ABN2MKK9_9ACTN</name>
<keyword evidence="4" id="KW-0547">Nucleotide-binding</keyword>
<dbReference type="PANTHER" id="PTHR42711:SF5">
    <property type="entry name" value="ABC TRANSPORTER ATP-BINDING PROTEIN NATA"/>
    <property type="match status" value="1"/>
</dbReference>
<organism evidence="8 9">
    <name type="scientific">Luedemannella flava</name>
    <dbReference type="NCBI Taxonomy" id="349316"/>
    <lineage>
        <taxon>Bacteria</taxon>
        <taxon>Bacillati</taxon>
        <taxon>Actinomycetota</taxon>
        <taxon>Actinomycetes</taxon>
        <taxon>Micromonosporales</taxon>
        <taxon>Micromonosporaceae</taxon>
        <taxon>Luedemannella</taxon>
    </lineage>
</organism>
<protein>
    <submittedName>
        <fullName evidence="8">ABC transporter ATP-binding protein</fullName>
    </submittedName>
</protein>
<dbReference type="GO" id="GO:0005524">
    <property type="term" value="F:ATP binding"/>
    <property type="evidence" value="ECO:0007669"/>
    <property type="project" value="UniProtKB-KW"/>
</dbReference>
<comment type="subcellular location">
    <subcellularLocation>
        <location evidence="1">Cell membrane</location>
        <topology evidence="1">Peripheral membrane protein</topology>
    </subcellularLocation>
</comment>
<dbReference type="CDD" id="cd03230">
    <property type="entry name" value="ABC_DR_subfamily_A"/>
    <property type="match status" value="1"/>
</dbReference>
<evidence type="ECO:0000313" key="8">
    <source>
        <dbReference type="EMBL" id="GAA1830583.1"/>
    </source>
</evidence>
<evidence type="ECO:0000256" key="5">
    <source>
        <dbReference type="ARBA" id="ARBA00022840"/>
    </source>
</evidence>
<evidence type="ECO:0000256" key="4">
    <source>
        <dbReference type="ARBA" id="ARBA00022741"/>
    </source>
</evidence>
<dbReference type="Proteomes" id="UP001500218">
    <property type="component" value="Unassembled WGS sequence"/>
</dbReference>
<proteinExistence type="inferred from homology"/>
<dbReference type="SUPFAM" id="SSF52540">
    <property type="entry name" value="P-loop containing nucleoside triphosphate hydrolases"/>
    <property type="match status" value="1"/>
</dbReference>
<comment type="similarity">
    <text evidence="2">Belongs to the ABC transporter superfamily.</text>
</comment>
<keyword evidence="5 8" id="KW-0067">ATP-binding</keyword>
<dbReference type="InterPro" id="IPR017871">
    <property type="entry name" value="ABC_transporter-like_CS"/>
</dbReference>
<reference evidence="8 9" key="1">
    <citation type="journal article" date="2019" name="Int. J. Syst. Evol. Microbiol.">
        <title>The Global Catalogue of Microorganisms (GCM) 10K type strain sequencing project: providing services to taxonomists for standard genome sequencing and annotation.</title>
        <authorList>
            <consortium name="The Broad Institute Genomics Platform"/>
            <consortium name="The Broad Institute Genome Sequencing Center for Infectious Disease"/>
            <person name="Wu L."/>
            <person name="Ma J."/>
        </authorList>
    </citation>
    <scope>NUCLEOTIDE SEQUENCE [LARGE SCALE GENOMIC DNA]</scope>
    <source>
        <strain evidence="8 9">JCM 13250</strain>
    </source>
</reference>
<dbReference type="InterPro" id="IPR050763">
    <property type="entry name" value="ABC_transporter_ATP-binding"/>
</dbReference>
<dbReference type="PANTHER" id="PTHR42711">
    <property type="entry name" value="ABC TRANSPORTER ATP-BINDING PROTEIN"/>
    <property type="match status" value="1"/>
</dbReference>
<keyword evidence="6" id="KW-0046">Antibiotic resistance</keyword>
<sequence>MVNDIRKYYGDVHAVDGVSFEVEEGEFFGILGPNGAGKTTTLEVIEGLRQADSGTVSVFGQSPWPRNTGLLPRIGVQLQASSFFERLTAREQIHTFASLYGVSGKVADEMLERVGLADKAGSRAEKLSGGQAQRLSIACALVHGPDLVFLDEPTSGLDPQARRNLWDLLRDINERGRTVVLTTHYLDEAEQLCDRVSIMDSGRILESGPPATLVRGLDALTRISVEAGALPEAQARELFPDAEVSADEVSLTIATRAPAPVLAALAERGALAGLSVAGATLEDVFLKLTGREYRA</sequence>
<gene>
    <name evidence="8" type="ORF">GCM10009682_56660</name>
</gene>
<dbReference type="InterPro" id="IPR003593">
    <property type="entry name" value="AAA+_ATPase"/>
</dbReference>
<dbReference type="PROSITE" id="PS00211">
    <property type="entry name" value="ABC_TRANSPORTER_1"/>
    <property type="match status" value="1"/>
</dbReference>
<comment type="caution">
    <text evidence="8">The sequence shown here is derived from an EMBL/GenBank/DDBJ whole genome shotgun (WGS) entry which is preliminary data.</text>
</comment>
<evidence type="ECO:0000256" key="6">
    <source>
        <dbReference type="ARBA" id="ARBA00023251"/>
    </source>
</evidence>
<accession>A0ABN2MKK9</accession>
<dbReference type="PROSITE" id="PS50893">
    <property type="entry name" value="ABC_TRANSPORTER_2"/>
    <property type="match status" value="1"/>
</dbReference>
<dbReference type="SMART" id="SM00382">
    <property type="entry name" value="AAA"/>
    <property type="match status" value="1"/>
</dbReference>
<dbReference type="Pfam" id="PF00005">
    <property type="entry name" value="ABC_tran"/>
    <property type="match status" value="1"/>
</dbReference>
<feature type="domain" description="ABC transporter" evidence="7">
    <location>
        <begin position="1"/>
        <end position="226"/>
    </location>
</feature>
<dbReference type="InterPro" id="IPR003439">
    <property type="entry name" value="ABC_transporter-like_ATP-bd"/>
</dbReference>
<keyword evidence="9" id="KW-1185">Reference proteome</keyword>